<evidence type="ECO:0000256" key="5">
    <source>
        <dbReference type="ARBA" id="ARBA00023049"/>
    </source>
</evidence>
<dbReference type="Pfam" id="PF01435">
    <property type="entry name" value="Peptidase_M48"/>
    <property type="match status" value="1"/>
</dbReference>
<evidence type="ECO:0000256" key="1">
    <source>
        <dbReference type="ARBA" id="ARBA00022670"/>
    </source>
</evidence>
<gene>
    <name evidence="8" type="ORF">EJ062_06140</name>
</gene>
<evidence type="ECO:0000259" key="7">
    <source>
        <dbReference type="Pfam" id="PF01435"/>
    </source>
</evidence>
<comment type="caution">
    <text evidence="8">The sequence shown here is derived from an EMBL/GenBank/DDBJ whole genome shotgun (WGS) entry which is preliminary data.</text>
</comment>
<dbReference type="EMBL" id="RXLU01000023">
    <property type="protein sequence ID" value="RTQ82281.1"/>
    <property type="molecule type" value="Genomic_DNA"/>
</dbReference>
<evidence type="ECO:0000313" key="8">
    <source>
        <dbReference type="EMBL" id="RTQ82281.1"/>
    </source>
</evidence>
<sequence>MNKMNDIEKKFIEELLKHNPNIKTAKTGYIIPLKDGNFFHYLGMTNASYEQACVEKYGNEARWYTSFCSESDLEKIFRPRTAIDEILAFQAKSISWHPRIFRVFKKRKGNSQSWSLEKYYKKILINDRYLKVLSKGNLKKVEKIPVNMAYFESVNAYCMKEKNTFIVVSEPLEQFLFFMNLFAYANIPSIDKMASFMIAMRTILGFESYDFDLDPRFDFLDDEYIELAKLKTRFQIDFIIGHEYSHYLLGHLNSKNSVTMKMSMLNRNIKSEDKINTYYYSRKNEYEADWYAIKNITGDNNYKNELTNAAFDFFIYLSAFEKVKSFFGSNHSYTHPDATSRLLQLRKKINRKFGFTSDELEDYLNNMSQFTDNFICNYLVTNVEQFEIKGSFYLPSYTKHPLRQDRIDF</sequence>
<evidence type="ECO:0000313" key="9">
    <source>
        <dbReference type="Proteomes" id="UP000268239"/>
    </source>
</evidence>
<reference evidence="8 9" key="1">
    <citation type="submission" date="2018-12" db="EMBL/GenBank/DDBJ databases">
        <title>Draft Genome Sequences Human Pathogenic Acinetobacter baumannii Strains.</title>
        <authorList>
            <person name="Madhi M."/>
            <person name="Ronco T."/>
            <person name="Olsen R.H."/>
            <person name="Hassani A."/>
        </authorList>
    </citation>
    <scope>NUCLEOTIDE SEQUENCE [LARGE SCALE GENOMIC DNA]</scope>
    <source>
        <strain evidence="8 9">AB3</strain>
    </source>
</reference>
<dbReference type="GO" id="GO:0004222">
    <property type="term" value="F:metalloendopeptidase activity"/>
    <property type="evidence" value="ECO:0007669"/>
    <property type="project" value="InterPro"/>
</dbReference>
<name>A0AAX1ZNM5_ACIBA</name>
<protein>
    <recommendedName>
        <fullName evidence="7">Peptidase M48 domain-containing protein</fullName>
    </recommendedName>
</protein>
<comment type="similarity">
    <text evidence="6">Belongs to the peptidase M48 family.</text>
</comment>
<evidence type="ECO:0000256" key="3">
    <source>
        <dbReference type="ARBA" id="ARBA00022801"/>
    </source>
</evidence>
<feature type="domain" description="Peptidase M48" evidence="7">
    <location>
        <begin position="152"/>
        <end position="347"/>
    </location>
</feature>
<keyword evidence="4 6" id="KW-0862">Zinc</keyword>
<keyword evidence="2" id="KW-0479">Metal-binding</keyword>
<organism evidence="8 9">
    <name type="scientific">Acinetobacter baumannii</name>
    <dbReference type="NCBI Taxonomy" id="470"/>
    <lineage>
        <taxon>Bacteria</taxon>
        <taxon>Pseudomonadati</taxon>
        <taxon>Pseudomonadota</taxon>
        <taxon>Gammaproteobacteria</taxon>
        <taxon>Moraxellales</taxon>
        <taxon>Moraxellaceae</taxon>
        <taxon>Acinetobacter</taxon>
        <taxon>Acinetobacter calcoaceticus/baumannii complex</taxon>
    </lineage>
</organism>
<evidence type="ECO:0000256" key="4">
    <source>
        <dbReference type="ARBA" id="ARBA00022833"/>
    </source>
</evidence>
<evidence type="ECO:0000256" key="6">
    <source>
        <dbReference type="RuleBase" id="RU003983"/>
    </source>
</evidence>
<proteinExistence type="inferred from homology"/>
<evidence type="ECO:0000256" key="2">
    <source>
        <dbReference type="ARBA" id="ARBA00022723"/>
    </source>
</evidence>
<dbReference type="GO" id="GO:0006508">
    <property type="term" value="P:proteolysis"/>
    <property type="evidence" value="ECO:0007669"/>
    <property type="project" value="UniProtKB-KW"/>
</dbReference>
<keyword evidence="3 6" id="KW-0378">Hydrolase</keyword>
<comment type="cofactor">
    <cofactor evidence="6">
        <name>Zn(2+)</name>
        <dbReference type="ChEBI" id="CHEBI:29105"/>
    </cofactor>
    <text evidence="6">Binds 1 zinc ion per subunit.</text>
</comment>
<dbReference type="GO" id="GO:0046872">
    <property type="term" value="F:metal ion binding"/>
    <property type="evidence" value="ECO:0007669"/>
    <property type="project" value="UniProtKB-KW"/>
</dbReference>
<accession>A0AAX1ZNM5</accession>
<dbReference type="InterPro" id="IPR001915">
    <property type="entry name" value="Peptidase_M48"/>
</dbReference>
<keyword evidence="1 6" id="KW-0645">Protease</keyword>
<dbReference type="Proteomes" id="UP000268239">
    <property type="component" value="Unassembled WGS sequence"/>
</dbReference>
<keyword evidence="5 6" id="KW-0482">Metalloprotease</keyword>
<dbReference type="AlphaFoldDB" id="A0AAX1ZNM5"/>